<dbReference type="Proteomes" id="UP000639396">
    <property type="component" value="Unassembled WGS sequence"/>
</dbReference>
<evidence type="ECO:0000256" key="4">
    <source>
        <dbReference type="ARBA" id="ARBA00022833"/>
    </source>
</evidence>
<evidence type="ECO:0000256" key="2">
    <source>
        <dbReference type="ARBA" id="ARBA00022723"/>
    </source>
</evidence>
<dbReference type="InterPro" id="IPR002125">
    <property type="entry name" value="CMP_dCMP_dom"/>
</dbReference>
<comment type="similarity">
    <text evidence="1">Belongs to the cytidine and deoxycytidylate deaminase family.</text>
</comment>
<dbReference type="RefSeq" id="WP_190926822.1">
    <property type="nucleotide sequence ID" value="NZ_JACXJA010000009.1"/>
</dbReference>
<dbReference type="PROSITE" id="PS00903">
    <property type="entry name" value="CYT_DCMP_DEAMINASES_1"/>
    <property type="match status" value="1"/>
</dbReference>
<dbReference type="GO" id="GO:0005829">
    <property type="term" value="C:cytosol"/>
    <property type="evidence" value="ECO:0007669"/>
    <property type="project" value="TreeGrafter"/>
</dbReference>
<dbReference type="PANTHER" id="PTHR11644:SF2">
    <property type="entry name" value="CYTIDINE DEAMINASE"/>
    <property type="match status" value="1"/>
</dbReference>
<dbReference type="PROSITE" id="PS51747">
    <property type="entry name" value="CYT_DCMP_DEAMINASES_2"/>
    <property type="match status" value="1"/>
</dbReference>
<evidence type="ECO:0000256" key="1">
    <source>
        <dbReference type="ARBA" id="ARBA00006576"/>
    </source>
</evidence>
<evidence type="ECO:0000259" key="5">
    <source>
        <dbReference type="PROSITE" id="PS51747"/>
    </source>
</evidence>
<keyword evidence="7" id="KW-1185">Reference proteome</keyword>
<gene>
    <name evidence="6" type="ORF">IDH45_09255</name>
</gene>
<dbReference type="EMBL" id="JACXJA010000009">
    <property type="protein sequence ID" value="MBD2862168.1"/>
    <property type="molecule type" value="Genomic_DNA"/>
</dbReference>
<dbReference type="GO" id="GO:0042802">
    <property type="term" value="F:identical protein binding"/>
    <property type="evidence" value="ECO:0007669"/>
    <property type="project" value="UniProtKB-ARBA"/>
</dbReference>
<dbReference type="PANTHER" id="PTHR11644">
    <property type="entry name" value="CYTIDINE DEAMINASE"/>
    <property type="match status" value="1"/>
</dbReference>
<evidence type="ECO:0000313" key="6">
    <source>
        <dbReference type="EMBL" id="MBD2862168.1"/>
    </source>
</evidence>
<name>A0A927C6B7_9BACL</name>
<keyword evidence="4" id="KW-0862">Zinc</keyword>
<dbReference type="SUPFAM" id="SSF53927">
    <property type="entry name" value="Cytidine deaminase-like"/>
    <property type="match status" value="1"/>
</dbReference>
<keyword evidence="3" id="KW-0378">Hydrolase</keyword>
<accession>A0A927C6B7</accession>
<dbReference type="GO" id="GO:0004126">
    <property type="term" value="F:cytidine deaminase activity"/>
    <property type="evidence" value="ECO:0007669"/>
    <property type="project" value="UniProtKB-ARBA"/>
</dbReference>
<dbReference type="AlphaFoldDB" id="A0A927C6B7"/>
<dbReference type="GO" id="GO:0072527">
    <property type="term" value="P:pyrimidine-containing compound metabolic process"/>
    <property type="evidence" value="ECO:0007669"/>
    <property type="project" value="UniProtKB-ARBA"/>
</dbReference>
<evidence type="ECO:0000313" key="7">
    <source>
        <dbReference type="Proteomes" id="UP000639396"/>
    </source>
</evidence>
<organism evidence="6 7">
    <name type="scientific">Paenibacillus oceani</name>
    <dbReference type="NCBI Taxonomy" id="2772510"/>
    <lineage>
        <taxon>Bacteria</taxon>
        <taxon>Bacillati</taxon>
        <taxon>Bacillota</taxon>
        <taxon>Bacilli</taxon>
        <taxon>Bacillales</taxon>
        <taxon>Paenibacillaceae</taxon>
        <taxon>Paenibacillus</taxon>
    </lineage>
</organism>
<protein>
    <submittedName>
        <fullName evidence="6">Cytidine deaminase</fullName>
    </submittedName>
</protein>
<reference evidence="6" key="1">
    <citation type="submission" date="2020-09" db="EMBL/GenBank/DDBJ databases">
        <title>A novel bacterium of genus Paenibacillus, isolated from South China Sea.</title>
        <authorList>
            <person name="Huang H."/>
            <person name="Mo K."/>
            <person name="Hu Y."/>
        </authorList>
    </citation>
    <scope>NUCLEOTIDE SEQUENCE</scope>
    <source>
        <strain evidence="6">IB182363</strain>
    </source>
</reference>
<dbReference type="InterPro" id="IPR016192">
    <property type="entry name" value="APOBEC/CMP_deaminase_Zn-bd"/>
</dbReference>
<sequence>MIWQLQVLEEITTKTYPLTQSDHELIASALEVLEKNFDDGVYNHTVGGAIRCKNGNIYLGVNCDGIHGSCAEYIAIGAAITAGEREFDTIVATHDKALNGLLPPCGNCRQMLFNYCPDVKVILNDEHGTPVKVDVQDLLPLAYTRIIVSE</sequence>
<evidence type="ECO:0000256" key="3">
    <source>
        <dbReference type="ARBA" id="ARBA00022801"/>
    </source>
</evidence>
<dbReference type="GO" id="GO:0055086">
    <property type="term" value="P:nucleobase-containing small molecule metabolic process"/>
    <property type="evidence" value="ECO:0007669"/>
    <property type="project" value="UniProtKB-ARBA"/>
</dbReference>
<dbReference type="CDD" id="cd01283">
    <property type="entry name" value="cytidine_deaminase"/>
    <property type="match status" value="1"/>
</dbReference>
<proteinExistence type="inferred from homology"/>
<feature type="domain" description="CMP/dCMP-type deaminase" evidence="5">
    <location>
        <begin position="20"/>
        <end position="146"/>
    </location>
</feature>
<comment type="caution">
    <text evidence="6">The sequence shown here is derived from an EMBL/GenBank/DDBJ whole genome shotgun (WGS) entry which is preliminary data.</text>
</comment>
<dbReference type="InterPro" id="IPR050202">
    <property type="entry name" value="Cyt/Deoxycyt_deaminase"/>
</dbReference>
<dbReference type="GO" id="GO:0008270">
    <property type="term" value="F:zinc ion binding"/>
    <property type="evidence" value="ECO:0007669"/>
    <property type="project" value="InterPro"/>
</dbReference>
<dbReference type="Pfam" id="PF00383">
    <property type="entry name" value="dCMP_cyt_deam_1"/>
    <property type="match status" value="1"/>
</dbReference>
<dbReference type="InterPro" id="IPR016193">
    <property type="entry name" value="Cytidine_deaminase-like"/>
</dbReference>
<keyword evidence="2" id="KW-0479">Metal-binding</keyword>
<dbReference type="Gene3D" id="3.40.140.10">
    <property type="entry name" value="Cytidine Deaminase, domain 2"/>
    <property type="match status" value="1"/>
</dbReference>